<feature type="transmembrane region" description="Helical" evidence="7">
    <location>
        <begin position="281"/>
        <end position="303"/>
    </location>
</feature>
<dbReference type="STRING" id="1321606.SAMD00020551_4455"/>
<evidence type="ECO:0000313" key="9">
    <source>
        <dbReference type="EMBL" id="GAM16267.1"/>
    </source>
</evidence>
<keyword evidence="3" id="KW-1003">Cell membrane</keyword>
<dbReference type="GO" id="GO:0005886">
    <property type="term" value="C:plasma membrane"/>
    <property type="evidence" value="ECO:0007669"/>
    <property type="project" value="UniProtKB-SubCell"/>
</dbReference>
<dbReference type="RefSeq" id="WP_041967864.1">
    <property type="nucleotide sequence ID" value="NZ_BASE01000113.1"/>
</dbReference>
<dbReference type="EMBL" id="BASE01000113">
    <property type="protein sequence ID" value="GAM16267.1"/>
    <property type="molecule type" value="Genomic_DNA"/>
</dbReference>
<dbReference type="Pfam" id="PF00528">
    <property type="entry name" value="BPD_transp_1"/>
    <property type="match status" value="1"/>
</dbReference>
<proteinExistence type="inferred from homology"/>
<feature type="transmembrane region" description="Helical" evidence="7">
    <location>
        <begin position="28"/>
        <end position="50"/>
    </location>
</feature>
<dbReference type="InterPro" id="IPR000515">
    <property type="entry name" value="MetI-like"/>
</dbReference>
<keyword evidence="6 7" id="KW-0472">Membrane</keyword>
<evidence type="ECO:0000256" key="2">
    <source>
        <dbReference type="ARBA" id="ARBA00022448"/>
    </source>
</evidence>
<reference evidence="9 10" key="1">
    <citation type="submission" date="2013-06" db="EMBL/GenBank/DDBJ databases">
        <title>Whole genome shotgun sequence of Bacillus selenatarsenatis SF-1.</title>
        <authorList>
            <person name="Kuroda M."/>
            <person name="Sei K."/>
            <person name="Yamashita M."/>
            <person name="Ike M."/>
        </authorList>
    </citation>
    <scope>NUCLEOTIDE SEQUENCE [LARGE SCALE GENOMIC DNA]</scope>
    <source>
        <strain evidence="9 10">SF-1</strain>
    </source>
</reference>
<dbReference type="InterPro" id="IPR051393">
    <property type="entry name" value="ABC_transporter_permease"/>
</dbReference>
<feature type="domain" description="ABC transmembrane type-1" evidence="8">
    <location>
        <begin position="88"/>
        <end position="303"/>
    </location>
</feature>
<feature type="transmembrane region" description="Helical" evidence="7">
    <location>
        <begin position="249"/>
        <end position="269"/>
    </location>
</feature>
<evidence type="ECO:0000256" key="4">
    <source>
        <dbReference type="ARBA" id="ARBA00022692"/>
    </source>
</evidence>
<dbReference type="Proteomes" id="UP000031014">
    <property type="component" value="Unassembled WGS sequence"/>
</dbReference>
<dbReference type="CDD" id="cd06261">
    <property type="entry name" value="TM_PBP2"/>
    <property type="match status" value="1"/>
</dbReference>
<dbReference type="InterPro" id="IPR035906">
    <property type="entry name" value="MetI-like_sf"/>
</dbReference>
<gene>
    <name evidence="9" type="ORF">SAMD00020551_4455</name>
</gene>
<feature type="transmembrane region" description="Helical" evidence="7">
    <location>
        <begin position="176"/>
        <end position="200"/>
    </location>
</feature>
<protein>
    <submittedName>
        <fullName evidence="9">N-acetyl-D-glucosamine ABC transport system, permease protein</fullName>
    </submittedName>
</protein>
<evidence type="ECO:0000256" key="7">
    <source>
        <dbReference type="RuleBase" id="RU363032"/>
    </source>
</evidence>
<evidence type="ECO:0000256" key="5">
    <source>
        <dbReference type="ARBA" id="ARBA00022989"/>
    </source>
</evidence>
<dbReference type="PROSITE" id="PS50928">
    <property type="entry name" value="ABC_TM1"/>
    <property type="match status" value="1"/>
</dbReference>
<feature type="transmembrane region" description="Helical" evidence="7">
    <location>
        <begin position="92"/>
        <end position="113"/>
    </location>
</feature>
<dbReference type="GO" id="GO:0055085">
    <property type="term" value="P:transmembrane transport"/>
    <property type="evidence" value="ECO:0007669"/>
    <property type="project" value="InterPro"/>
</dbReference>
<dbReference type="PANTHER" id="PTHR30193:SF37">
    <property type="entry name" value="INNER MEMBRANE ABC TRANSPORTER PERMEASE PROTEIN YCJO"/>
    <property type="match status" value="1"/>
</dbReference>
<dbReference type="AlphaFoldDB" id="A0A0A8XB62"/>
<keyword evidence="2 7" id="KW-0813">Transport</keyword>
<name>A0A0A8XB62_MESS1</name>
<dbReference type="SUPFAM" id="SSF161098">
    <property type="entry name" value="MetI-like"/>
    <property type="match status" value="1"/>
</dbReference>
<evidence type="ECO:0000259" key="8">
    <source>
        <dbReference type="PROSITE" id="PS50928"/>
    </source>
</evidence>
<dbReference type="Gene3D" id="1.10.3720.10">
    <property type="entry name" value="MetI-like"/>
    <property type="match status" value="1"/>
</dbReference>
<dbReference type="OrthoDB" id="152280at2"/>
<feature type="transmembrane region" description="Helical" evidence="7">
    <location>
        <begin position="220"/>
        <end position="242"/>
    </location>
</feature>
<comment type="similarity">
    <text evidence="7">Belongs to the binding-protein-dependent transport system permease family.</text>
</comment>
<keyword evidence="5 7" id="KW-1133">Transmembrane helix</keyword>
<keyword evidence="10" id="KW-1185">Reference proteome</keyword>
<accession>A0A0A8XB62</accession>
<feature type="transmembrane region" description="Helical" evidence="7">
    <location>
        <begin position="125"/>
        <end position="145"/>
    </location>
</feature>
<organism evidence="9 10">
    <name type="scientific">Mesobacillus selenatarsenatis (strain DSM 18680 / JCM 14380 / FERM P-15431 / SF-1)</name>
    <dbReference type="NCBI Taxonomy" id="1321606"/>
    <lineage>
        <taxon>Bacteria</taxon>
        <taxon>Bacillati</taxon>
        <taxon>Bacillota</taxon>
        <taxon>Bacilli</taxon>
        <taxon>Bacillales</taxon>
        <taxon>Bacillaceae</taxon>
        <taxon>Mesobacillus</taxon>
    </lineage>
</organism>
<comment type="caution">
    <text evidence="9">The sequence shown here is derived from an EMBL/GenBank/DDBJ whole genome shotgun (WGS) entry which is preliminary data.</text>
</comment>
<evidence type="ECO:0000256" key="1">
    <source>
        <dbReference type="ARBA" id="ARBA00004651"/>
    </source>
</evidence>
<dbReference type="PANTHER" id="PTHR30193">
    <property type="entry name" value="ABC TRANSPORTER PERMEASE PROTEIN"/>
    <property type="match status" value="1"/>
</dbReference>
<evidence type="ECO:0000256" key="3">
    <source>
        <dbReference type="ARBA" id="ARBA00022475"/>
    </source>
</evidence>
<keyword evidence="4 7" id="KW-0812">Transmembrane</keyword>
<evidence type="ECO:0000256" key="6">
    <source>
        <dbReference type="ARBA" id="ARBA00023136"/>
    </source>
</evidence>
<evidence type="ECO:0000313" key="10">
    <source>
        <dbReference type="Proteomes" id="UP000031014"/>
    </source>
</evidence>
<sequence>MKAAAEVSKLPIIDITTVKRKEKRKQTLAILSFMFLALFVYTLFILYPILSTFIYSFHEWNGIEAEKAFVGFANYSELFSDPTFWQSLKNNFYLVGVSVFVQIPLGLMMALVLNSKIKGQRLLSVIFFLPYLMSTVAVGLLWVFMFDPTNGPINMALNAIGVESINWLAESPSALIAILIVMAWQFAPFYMILFKAALVGIPEELYEAAGMDGANDIQKFFYVTLPSLIPMLISSSVLAVVGSLKTFDLFYVMSGSGAGTSTSILGTFMYEETFVNFRMGYGSTIAAMMFVIALISVVIIQVIDSIQKRKRGIS</sequence>
<comment type="subcellular location">
    <subcellularLocation>
        <location evidence="1 7">Cell membrane</location>
        <topology evidence="1 7">Multi-pass membrane protein</topology>
    </subcellularLocation>
</comment>